<keyword evidence="3" id="KW-1185">Reference proteome</keyword>
<feature type="transmembrane region" description="Helical" evidence="1">
    <location>
        <begin position="101"/>
        <end position="119"/>
    </location>
</feature>
<evidence type="ECO:0000256" key="1">
    <source>
        <dbReference type="SAM" id="Phobius"/>
    </source>
</evidence>
<organism evidence="2 3">
    <name type="scientific">Streptomyces chiangmaiensis</name>
    <dbReference type="NCBI Taxonomy" id="766497"/>
    <lineage>
        <taxon>Bacteria</taxon>
        <taxon>Bacillati</taxon>
        <taxon>Actinomycetota</taxon>
        <taxon>Actinomycetes</taxon>
        <taxon>Kitasatosporales</taxon>
        <taxon>Streptomycetaceae</taxon>
        <taxon>Streptomyces</taxon>
    </lineage>
</organism>
<evidence type="ECO:0000313" key="3">
    <source>
        <dbReference type="Proteomes" id="UP001333996"/>
    </source>
</evidence>
<keyword evidence="1" id="KW-1133">Transmembrane helix</keyword>
<dbReference type="EMBL" id="JAYWVC010000071">
    <property type="protein sequence ID" value="MED7824414.1"/>
    <property type="molecule type" value="Genomic_DNA"/>
</dbReference>
<gene>
    <name evidence="2" type="ORF">VXC91_21100</name>
</gene>
<dbReference type="Proteomes" id="UP001333996">
    <property type="component" value="Unassembled WGS sequence"/>
</dbReference>
<sequence>MSIGRPGALRLVVASGVFAPVCALIGMGLGALIRHSATTMVVNVVVLLFLPSFTTDRYHWPACVRNALSFNAWHRLVDVTYGHEPFTLTPRCPTTLTGGRIVFGVWALAAAVVAVVAVGRRCV</sequence>
<accession>A0ABU7FJX7</accession>
<keyword evidence="1" id="KW-0472">Membrane</keyword>
<name>A0ABU7FJX7_9ACTN</name>
<feature type="transmembrane region" description="Helical" evidence="1">
    <location>
        <begin position="12"/>
        <end position="33"/>
    </location>
</feature>
<evidence type="ECO:0000313" key="2">
    <source>
        <dbReference type="EMBL" id="MED7824414.1"/>
    </source>
</evidence>
<dbReference type="RefSeq" id="WP_329508852.1">
    <property type="nucleotide sequence ID" value="NZ_BAAAYZ010000023.1"/>
</dbReference>
<comment type="caution">
    <text evidence="2">The sequence shown here is derived from an EMBL/GenBank/DDBJ whole genome shotgun (WGS) entry which is preliminary data.</text>
</comment>
<proteinExistence type="predicted"/>
<protein>
    <submittedName>
        <fullName evidence="2">Uncharacterized protein</fullName>
    </submittedName>
</protein>
<reference evidence="2" key="1">
    <citation type="submission" date="2024-01" db="EMBL/GenBank/DDBJ databases">
        <title>First draft genome sequence data of TA4-1, the type strain of Gram-positive actinobacterium Streptomyces chiangmaiensis.</title>
        <authorList>
            <person name="Yasawong M."/>
            <person name="Nantapong N."/>
        </authorList>
    </citation>
    <scope>NUCLEOTIDE SEQUENCE</scope>
    <source>
        <strain evidence="2">TA4-1</strain>
    </source>
</reference>
<keyword evidence="1" id="KW-0812">Transmembrane</keyword>